<feature type="region of interest" description="Disordered" evidence="1">
    <location>
        <begin position="170"/>
        <end position="198"/>
    </location>
</feature>
<feature type="compositionally biased region" description="Basic residues" evidence="1">
    <location>
        <begin position="65"/>
        <end position="79"/>
    </location>
</feature>
<reference evidence="2" key="1">
    <citation type="submission" date="2022-08" db="UniProtKB">
        <authorList>
            <consortium name="EnsemblMetazoa"/>
        </authorList>
    </citation>
    <scope>IDENTIFICATION</scope>
</reference>
<protein>
    <submittedName>
        <fullName evidence="2">Uncharacterized protein</fullName>
    </submittedName>
</protein>
<feature type="compositionally biased region" description="Low complexity" evidence="1">
    <location>
        <begin position="44"/>
        <end position="59"/>
    </location>
</feature>
<feature type="compositionally biased region" description="Polar residues" evidence="1">
    <location>
        <begin position="109"/>
        <end position="118"/>
    </location>
</feature>
<name>A0A8W7PZ88_ANOCL</name>
<feature type="region of interest" description="Disordered" evidence="1">
    <location>
        <begin position="1"/>
        <end position="119"/>
    </location>
</feature>
<dbReference type="EnsemblMetazoa" id="ACOM039874-RA">
    <property type="protein sequence ID" value="ACOM039874-PA.1"/>
    <property type="gene ID" value="ACOM039874"/>
</dbReference>
<dbReference type="Proteomes" id="UP000075882">
    <property type="component" value="Unassembled WGS sequence"/>
</dbReference>
<proteinExistence type="predicted"/>
<evidence type="ECO:0000313" key="2">
    <source>
        <dbReference type="EnsemblMetazoa" id="ACOM039874-PA.1"/>
    </source>
</evidence>
<sequence>MEDVYENEPHAPDPAEQPKPFNGSSGKNVSLRILSMPSSPLPPVAGAVPSSPSAVSLSSTNARDTRHRSSKDRVSRKARVSTITSPGGSGRTDLTPGVATIDEGGASDGGNTPSSLAPCSSAVKKSKVDFVRFDSTEIHYTENEEVHKKISDEIKRKRFKDTGMIQNLRVFTPGEKASTSGSDEPKPASSSSSSSGRMRPDFAAPVYSLNLISLAIDKWYGFACDWRMPIPVHSLPHRA</sequence>
<dbReference type="AlphaFoldDB" id="A0A8W7PZ88"/>
<accession>A0A8W7PZ88</accession>
<organism evidence="2">
    <name type="scientific">Anopheles coluzzii</name>
    <name type="common">African malaria mosquito</name>
    <dbReference type="NCBI Taxonomy" id="1518534"/>
    <lineage>
        <taxon>Eukaryota</taxon>
        <taxon>Metazoa</taxon>
        <taxon>Ecdysozoa</taxon>
        <taxon>Arthropoda</taxon>
        <taxon>Hexapoda</taxon>
        <taxon>Insecta</taxon>
        <taxon>Pterygota</taxon>
        <taxon>Neoptera</taxon>
        <taxon>Endopterygota</taxon>
        <taxon>Diptera</taxon>
        <taxon>Nematocera</taxon>
        <taxon>Culicoidea</taxon>
        <taxon>Culicidae</taxon>
        <taxon>Anophelinae</taxon>
        <taxon>Anopheles</taxon>
    </lineage>
</organism>
<evidence type="ECO:0000256" key="1">
    <source>
        <dbReference type="SAM" id="MobiDB-lite"/>
    </source>
</evidence>